<reference evidence="1" key="1">
    <citation type="submission" date="2014-09" db="EMBL/GenBank/DDBJ databases">
        <authorList>
            <person name="Magalhaes I.L.F."/>
            <person name="Oliveira U."/>
            <person name="Santos F.R."/>
            <person name="Vidigal T.H.D.A."/>
            <person name="Brescovit A.D."/>
            <person name="Santos A.J."/>
        </authorList>
    </citation>
    <scope>NUCLEOTIDE SEQUENCE</scope>
    <source>
        <tissue evidence="1">Shoot tissue taken approximately 20 cm above the soil surface</tissue>
    </source>
</reference>
<dbReference type="AlphaFoldDB" id="A0A0A9AGW8"/>
<name>A0A0A9AGW8_ARUDO</name>
<reference evidence="1" key="2">
    <citation type="journal article" date="2015" name="Data Brief">
        <title>Shoot transcriptome of the giant reed, Arundo donax.</title>
        <authorList>
            <person name="Barrero R.A."/>
            <person name="Guerrero F.D."/>
            <person name="Moolhuijzen P."/>
            <person name="Goolsby J.A."/>
            <person name="Tidwell J."/>
            <person name="Bellgard S.E."/>
            <person name="Bellgard M.I."/>
        </authorList>
    </citation>
    <scope>NUCLEOTIDE SEQUENCE</scope>
    <source>
        <tissue evidence="1">Shoot tissue taken approximately 20 cm above the soil surface</tissue>
    </source>
</reference>
<dbReference type="EMBL" id="GBRH01247489">
    <property type="protein sequence ID" value="JAD50406.1"/>
    <property type="molecule type" value="Transcribed_RNA"/>
</dbReference>
<evidence type="ECO:0000313" key="1">
    <source>
        <dbReference type="EMBL" id="JAD50406.1"/>
    </source>
</evidence>
<protein>
    <submittedName>
        <fullName evidence="1">Uncharacterized protein</fullName>
    </submittedName>
</protein>
<sequence length="61" mass="6953">MVLASMVLQHLVPYRFSCKEMPNERVEEHVWSRHESQEIISSTASLSNLRTTALLEGISPL</sequence>
<accession>A0A0A9AGW8</accession>
<organism evidence="1">
    <name type="scientific">Arundo donax</name>
    <name type="common">Giant reed</name>
    <name type="synonym">Donax arundinaceus</name>
    <dbReference type="NCBI Taxonomy" id="35708"/>
    <lineage>
        <taxon>Eukaryota</taxon>
        <taxon>Viridiplantae</taxon>
        <taxon>Streptophyta</taxon>
        <taxon>Embryophyta</taxon>
        <taxon>Tracheophyta</taxon>
        <taxon>Spermatophyta</taxon>
        <taxon>Magnoliopsida</taxon>
        <taxon>Liliopsida</taxon>
        <taxon>Poales</taxon>
        <taxon>Poaceae</taxon>
        <taxon>PACMAD clade</taxon>
        <taxon>Arundinoideae</taxon>
        <taxon>Arundineae</taxon>
        <taxon>Arundo</taxon>
    </lineage>
</organism>
<proteinExistence type="predicted"/>